<dbReference type="Proteomes" id="UP000270866">
    <property type="component" value="Unassembled WGS sequence"/>
</dbReference>
<name>A0A3L6MRE4_FUSOX</name>
<comment type="caution">
    <text evidence="1">The sequence shown here is derived from an EMBL/GenBank/DDBJ whole genome shotgun (WGS) entry which is preliminary data.</text>
</comment>
<dbReference type="AlphaFoldDB" id="A0A3L6MRE4"/>
<sequence length="206" mass="22745">MKPSGSSARSQVPASAYTTINYQAVHLLFEWMTLGRVLTESTIDVQRQFCLCLQLLGLTLLERYDDSIAKALLGLSDTEIVATLSEVDEMEYQKLASLDQDDIDLALHCIALIRILLEAVGGEEAHRQRELCDSSYSAKQNQIIYGAVIGANGPRSIQKVDKKALHDALLESRLCDGRPLAMSTIEDLLEVCCAALEPGWTMIELM</sequence>
<accession>A0A3L6MRE4</accession>
<organism evidence="1 2">
    <name type="scientific">Fusarium oxysporum f. sp. cepae</name>
    <dbReference type="NCBI Taxonomy" id="396571"/>
    <lineage>
        <taxon>Eukaryota</taxon>
        <taxon>Fungi</taxon>
        <taxon>Dikarya</taxon>
        <taxon>Ascomycota</taxon>
        <taxon>Pezizomycotina</taxon>
        <taxon>Sordariomycetes</taxon>
        <taxon>Hypocreomycetidae</taxon>
        <taxon>Hypocreales</taxon>
        <taxon>Nectriaceae</taxon>
        <taxon>Fusarium</taxon>
        <taxon>Fusarium oxysporum species complex</taxon>
    </lineage>
</organism>
<dbReference type="EMBL" id="MRCU01000020">
    <property type="protein sequence ID" value="RKK06629.1"/>
    <property type="molecule type" value="Genomic_DNA"/>
</dbReference>
<evidence type="ECO:0000313" key="2">
    <source>
        <dbReference type="Proteomes" id="UP000270866"/>
    </source>
</evidence>
<protein>
    <submittedName>
        <fullName evidence="1">Uncharacterized protein</fullName>
    </submittedName>
</protein>
<proteinExistence type="predicted"/>
<evidence type="ECO:0000313" key="1">
    <source>
        <dbReference type="EMBL" id="RKK06629.1"/>
    </source>
</evidence>
<reference evidence="1 2" key="1">
    <citation type="journal article" date="2018" name="Sci. Rep.">
        <title>Characterisation of pathogen-specific regions and novel effector candidates in Fusarium oxysporum f. sp. cepae.</title>
        <authorList>
            <person name="Armitage A.D."/>
            <person name="Taylor A."/>
            <person name="Sobczyk M.K."/>
            <person name="Baxter L."/>
            <person name="Greenfield B.P."/>
            <person name="Bates H.J."/>
            <person name="Wilson F."/>
            <person name="Jackson A.C."/>
            <person name="Ott S."/>
            <person name="Harrison R.J."/>
            <person name="Clarkson J.P."/>
        </authorList>
    </citation>
    <scope>NUCLEOTIDE SEQUENCE [LARGE SCALE GENOMIC DNA]</scope>
    <source>
        <strain evidence="1 2">FoC_Fus2</strain>
    </source>
</reference>
<gene>
    <name evidence="1" type="ORF">BFJ65_g18527</name>
</gene>